<dbReference type="InterPro" id="IPR050575">
    <property type="entry name" value="BMC_shell"/>
</dbReference>
<comment type="caution">
    <text evidence="6">The sequence shown here is derived from an EMBL/GenBank/DDBJ whole genome shotgun (WGS) entry which is preliminary data.</text>
</comment>
<accession>A0A8G2CA06</accession>
<evidence type="ECO:0000256" key="3">
    <source>
        <dbReference type="PROSITE-ProRule" id="PRU01278"/>
    </source>
</evidence>
<dbReference type="InterPro" id="IPR044872">
    <property type="entry name" value="CcmK/CsoS1_BMC"/>
</dbReference>
<dbReference type="CDD" id="cd07045">
    <property type="entry name" value="BMC_CcmK_like"/>
    <property type="match status" value="1"/>
</dbReference>
<dbReference type="PANTHER" id="PTHR33941:SF11">
    <property type="entry name" value="BACTERIAL MICROCOMPARTMENT SHELL PROTEIN PDUJ"/>
    <property type="match status" value="1"/>
</dbReference>
<keyword evidence="2" id="KW-1283">Bacterial microcompartment</keyword>
<dbReference type="InterPro" id="IPR037233">
    <property type="entry name" value="CcmK-like_sf"/>
</dbReference>
<evidence type="ECO:0000256" key="1">
    <source>
        <dbReference type="ARBA" id="ARBA00024322"/>
    </source>
</evidence>
<dbReference type="Gene3D" id="3.30.70.1710">
    <property type="match status" value="1"/>
</dbReference>
<sequence>MSALGLIETRGLISAIEGADAMVKSSNVRLMNKTYVGAGLVTITVTGDVAAVKSSVDAALAAISRLHGGEVISSHVIPRPESGITDVLFDTPKDSSGSGQAEGYACEGGQSFESCFENEMKSVSAIDQPEHEDVLLASPAVEDAEPAQNAEKNLHQLDNDSVSSKENGTIPSSENENLTVSKKKKALPISKDEVDALNDELGTQQAVAMLAQHTVATLRVLARQYSEFTIDKKKLSKVKKRALLEGFTRYYNLLNS</sequence>
<evidence type="ECO:0000313" key="6">
    <source>
        <dbReference type="EMBL" id="SHJ24345.1"/>
    </source>
</evidence>
<proteinExistence type="inferred from homology"/>
<dbReference type="PANTHER" id="PTHR33941">
    <property type="entry name" value="PROPANEDIOL UTILIZATION PROTEIN PDUA"/>
    <property type="match status" value="1"/>
</dbReference>
<gene>
    <name evidence="6" type="ORF">SAMN05660830_01908</name>
</gene>
<dbReference type="GO" id="GO:0031469">
    <property type="term" value="C:bacterial microcompartment"/>
    <property type="evidence" value="ECO:0007669"/>
    <property type="project" value="UniProtKB-SubCell"/>
</dbReference>
<reference evidence="6 7" key="1">
    <citation type="submission" date="2016-11" db="EMBL/GenBank/DDBJ databases">
        <authorList>
            <person name="Varghese N."/>
            <person name="Submissions S."/>
        </authorList>
    </citation>
    <scope>NUCLEOTIDE SEQUENCE [LARGE SCALE GENOMIC DNA]</scope>
    <source>
        <strain evidence="6 7">DSM 17919</strain>
    </source>
</reference>
<evidence type="ECO:0000256" key="2">
    <source>
        <dbReference type="ARBA" id="ARBA00024446"/>
    </source>
</evidence>
<dbReference type="PROSITE" id="PS51930">
    <property type="entry name" value="BMC_2"/>
    <property type="match status" value="1"/>
</dbReference>
<evidence type="ECO:0000259" key="5">
    <source>
        <dbReference type="PROSITE" id="PS51930"/>
    </source>
</evidence>
<dbReference type="EMBL" id="FQZR01000004">
    <property type="protein sequence ID" value="SHJ24345.1"/>
    <property type="molecule type" value="Genomic_DNA"/>
</dbReference>
<evidence type="ECO:0000256" key="4">
    <source>
        <dbReference type="SAM" id="MobiDB-lite"/>
    </source>
</evidence>
<feature type="region of interest" description="Disordered" evidence="4">
    <location>
        <begin position="153"/>
        <end position="183"/>
    </location>
</feature>
<comment type="similarity">
    <text evidence="3">Belongs to the bacterial microcompartments protein family.</text>
</comment>
<comment type="subcellular location">
    <subcellularLocation>
        <location evidence="1">Bacterial microcompartment</location>
    </subcellularLocation>
</comment>
<evidence type="ECO:0000313" key="7">
    <source>
        <dbReference type="Proteomes" id="UP000184001"/>
    </source>
</evidence>
<dbReference type="AlphaFoldDB" id="A0A8G2CA06"/>
<dbReference type="RefSeq" id="WP_019999983.1">
    <property type="nucleotide sequence ID" value="NZ_CP192217.1"/>
</dbReference>
<dbReference type="SUPFAM" id="SSF143414">
    <property type="entry name" value="CcmK-like"/>
    <property type="match status" value="1"/>
</dbReference>
<dbReference type="SMART" id="SM00877">
    <property type="entry name" value="BMC"/>
    <property type="match status" value="1"/>
</dbReference>
<organism evidence="6 7">
    <name type="scientific">Halodesulfovibrio aestuarii</name>
    <dbReference type="NCBI Taxonomy" id="126333"/>
    <lineage>
        <taxon>Bacteria</taxon>
        <taxon>Pseudomonadati</taxon>
        <taxon>Thermodesulfobacteriota</taxon>
        <taxon>Desulfovibrionia</taxon>
        <taxon>Desulfovibrionales</taxon>
        <taxon>Desulfovibrionaceae</taxon>
        <taxon>Halodesulfovibrio</taxon>
    </lineage>
</organism>
<feature type="domain" description="BMC" evidence="5">
    <location>
        <begin position="3"/>
        <end position="89"/>
    </location>
</feature>
<feature type="compositionally biased region" description="Polar residues" evidence="4">
    <location>
        <begin position="159"/>
        <end position="180"/>
    </location>
</feature>
<dbReference type="Pfam" id="PF00936">
    <property type="entry name" value="BMC"/>
    <property type="match status" value="1"/>
</dbReference>
<dbReference type="Proteomes" id="UP000184001">
    <property type="component" value="Unassembled WGS sequence"/>
</dbReference>
<name>A0A8G2CA06_9BACT</name>
<dbReference type="InterPro" id="IPR000249">
    <property type="entry name" value="BMC_dom"/>
</dbReference>
<protein>
    <submittedName>
        <fullName evidence="6">BMC domain-containing protein</fullName>
    </submittedName>
</protein>